<keyword evidence="3 6" id="KW-0812">Transmembrane</keyword>
<gene>
    <name evidence="8" type="ORF">BOLC4T22513H</name>
</gene>
<keyword evidence="6" id="KW-0406">Ion transport</keyword>
<evidence type="ECO:0000256" key="2">
    <source>
        <dbReference type="ARBA" id="ARBA00022448"/>
    </source>
</evidence>
<accession>A0A3P6C7A3</accession>
<evidence type="ECO:0000313" key="8">
    <source>
        <dbReference type="EMBL" id="VDD05451.1"/>
    </source>
</evidence>
<evidence type="ECO:0000256" key="4">
    <source>
        <dbReference type="ARBA" id="ARBA00022989"/>
    </source>
</evidence>
<protein>
    <recommendedName>
        <fullName evidence="6">Solute carrier family 40 member</fullName>
    </recommendedName>
</protein>
<comment type="function">
    <text evidence="6">May be involved in iron transport and iron homeostasis.</text>
</comment>
<dbReference type="GO" id="GO:0005381">
    <property type="term" value="F:iron ion transmembrane transporter activity"/>
    <property type="evidence" value="ECO:0007669"/>
    <property type="project" value="UniProtKB-UniRule"/>
</dbReference>
<sequence>MTNPVEETDAPVSVSIVPGTEEGNPQRKTAMLKVLDRVSKSSFVGAWRVYIKKEVVLPGVSLALLFFTVLSFGTLMTATLQWEGIPTYVIGIG</sequence>
<keyword evidence="5 6" id="KW-0472">Membrane</keyword>
<reference evidence="8" key="1">
    <citation type="submission" date="2018-11" db="EMBL/GenBank/DDBJ databases">
        <authorList>
            <consortium name="Genoscope - CEA"/>
            <person name="William W."/>
        </authorList>
    </citation>
    <scope>NUCLEOTIDE SEQUENCE</scope>
</reference>
<feature type="region of interest" description="Disordered" evidence="7">
    <location>
        <begin position="1"/>
        <end position="24"/>
    </location>
</feature>
<dbReference type="InterPro" id="IPR009716">
    <property type="entry name" value="Ferroportin-1"/>
</dbReference>
<comment type="caution">
    <text evidence="6">Lacks conserved residue(s) required for the propagation of feature annotation.</text>
</comment>
<feature type="transmembrane region" description="Helical" evidence="6">
    <location>
        <begin position="55"/>
        <end position="78"/>
    </location>
</feature>
<dbReference type="PANTHER" id="PTHR11660:SF68">
    <property type="entry name" value="SOLUTE CARRIER FAMILY 40 MEMBER 1"/>
    <property type="match status" value="1"/>
</dbReference>
<evidence type="ECO:0000256" key="3">
    <source>
        <dbReference type="ARBA" id="ARBA00022692"/>
    </source>
</evidence>
<comment type="similarity">
    <text evidence="6">Belongs to the ferroportin (FP) (TC 2.A.100) family. SLC40A subfamily.</text>
</comment>
<evidence type="ECO:0000256" key="6">
    <source>
        <dbReference type="RuleBase" id="RU365065"/>
    </source>
</evidence>
<dbReference type="PANTHER" id="PTHR11660">
    <property type="entry name" value="SOLUTE CARRIER FAMILY 40 MEMBER"/>
    <property type="match status" value="1"/>
</dbReference>
<dbReference type="GO" id="GO:0016020">
    <property type="term" value="C:membrane"/>
    <property type="evidence" value="ECO:0007669"/>
    <property type="project" value="UniProtKB-SubCell"/>
</dbReference>
<dbReference type="EMBL" id="LR031873">
    <property type="protein sequence ID" value="VDD05451.1"/>
    <property type="molecule type" value="Genomic_DNA"/>
</dbReference>
<name>A0A3P6C7A3_BRAOL</name>
<evidence type="ECO:0000256" key="7">
    <source>
        <dbReference type="SAM" id="MobiDB-lite"/>
    </source>
</evidence>
<organism evidence="8">
    <name type="scientific">Brassica oleracea</name>
    <name type="common">Wild cabbage</name>
    <dbReference type="NCBI Taxonomy" id="3712"/>
    <lineage>
        <taxon>Eukaryota</taxon>
        <taxon>Viridiplantae</taxon>
        <taxon>Streptophyta</taxon>
        <taxon>Embryophyta</taxon>
        <taxon>Tracheophyta</taxon>
        <taxon>Spermatophyta</taxon>
        <taxon>Magnoliopsida</taxon>
        <taxon>eudicotyledons</taxon>
        <taxon>Gunneridae</taxon>
        <taxon>Pentapetalae</taxon>
        <taxon>rosids</taxon>
        <taxon>malvids</taxon>
        <taxon>Brassicales</taxon>
        <taxon>Brassicaceae</taxon>
        <taxon>Brassiceae</taxon>
        <taxon>Brassica</taxon>
    </lineage>
</organism>
<dbReference type="AlphaFoldDB" id="A0A3P6C7A3"/>
<keyword evidence="4 6" id="KW-1133">Transmembrane helix</keyword>
<keyword evidence="2 6" id="KW-0813">Transport</keyword>
<proteinExistence type="inferred from homology"/>
<evidence type="ECO:0000256" key="5">
    <source>
        <dbReference type="ARBA" id="ARBA00023136"/>
    </source>
</evidence>
<comment type="subcellular location">
    <subcellularLocation>
        <location evidence="1 6">Membrane</location>
        <topology evidence="1 6">Multi-pass membrane protein</topology>
    </subcellularLocation>
</comment>
<evidence type="ECO:0000256" key="1">
    <source>
        <dbReference type="ARBA" id="ARBA00004141"/>
    </source>
</evidence>
<dbReference type="Pfam" id="PF06963">
    <property type="entry name" value="FPN1"/>
    <property type="match status" value="1"/>
</dbReference>